<name>A0ABM0RVD6_GALVR</name>
<protein>
    <submittedName>
        <fullName evidence="2">Uncharacterized protein MIR205HG</fullName>
    </submittedName>
</protein>
<keyword evidence="1" id="KW-1185">Reference proteome</keyword>
<evidence type="ECO:0000313" key="2">
    <source>
        <dbReference type="RefSeq" id="XP_008584577.1"/>
    </source>
</evidence>
<gene>
    <name evidence="2" type="primary">MIR205HG</name>
</gene>
<sequence length="41" mass="4446">MRHRLLRTGPRLFSGAISALHRPAELGTPYNPASQQAACSL</sequence>
<accession>A0ABM0RVD6</accession>
<dbReference type="GeneID" id="103601956"/>
<proteinExistence type="predicted"/>
<dbReference type="Proteomes" id="UP000694923">
    <property type="component" value="Unplaced"/>
</dbReference>
<reference evidence="2" key="1">
    <citation type="submission" date="2025-08" db="UniProtKB">
        <authorList>
            <consortium name="RefSeq"/>
        </authorList>
    </citation>
    <scope>IDENTIFICATION</scope>
</reference>
<evidence type="ECO:0000313" key="1">
    <source>
        <dbReference type="Proteomes" id="UP000694923"/>
    </source>
</evidence>
<organism evidence="1 2">
    <name type="scientific">Galeopterus variegatus</name>
    <name type="common">Malayan flying lemur</name>
    <name type="synonym">Cynocephalus variegatus</name>
    <dbReference type="NCBI Taxonomy" id="482537"/>
    <lineage>
        <taxon>Eukaryota</taxon>
        <taxon>Metazoa</taxon>
        <taxon>Chordata</taxon>
        <taxon>Craniata</taxon>
        <taxon>Vertebrata</taxon>
        <taxon>Euteleostomi</taxon>
        <taxon>Mammalia</taxon>
        <taxon>Eutheria</taxon>
        <taxon>Euarchontoglires</taxon>
        <taxon>Dermoptera</taxon>
        <taxon>Cynocephalidae</taxon>
        <taxon>Galeopterus</taxon>
    </lineage>
</organism>
<dbReference type="RefSeq" id="XP_008584577.1">
    <property type="nucleotide sequence ID" value="XM_008586355.1"/>
</dbReference>